<keyword evidence="1" id="KW-0472">Membrane</keyword>
<organism evidence="2 3">
    <name type="scientific">Flagellimonas oceani</name>
    <dbReference type="NCBI Taxonomy" id="2698672"/>
    <lineage>
        <taxon>Bacteria</taxon>
        <taxon>Pseudomonadati</taxon>
        <taxon>Bacteroidota</taxon>
        <taxon>Flavobacteriia</taxon>
        <taxon>Flavobacteriales</taxon>
        <taxon>Flavobacteriaceae</taxon>
        <taxon>Flagellimonas</taxon>
    </lineage>
</organism>
<sequence length="148" mass="17436">MVKHNIRIYAFAIIGLAFFVYAIIFLITQNLDSIDFQKALTHISTTISINIILWMIFIFWAWKWKVFYPWLVQTPDLSGKWKGKIISNFDKDNSKPISTEIDIKQDFFNIILKIKTDESLDKPGKLTHLRRMKLTRVNELPRFDLSLG</sequence>
<evidence type="ECO:0000313" key="3">
    <source>
        <dbReference type="Proteomes" id="UP000502928"/>
    </source>
</evidence>
<dbReference type="EMBL" id="CP049616">
    <property type="protein sequence ID" value="QII44220.1"/>
    <property type="molecule type" value="Genomic_DNA"/>
</dbReference>
<reference evidence="2 3" key="1">
    <citation type="submission" date="2020-02" db="EMBL/GenBank/DDBJ databases">
        <title>Complete genome of Muricauda sp. 501str8.</title>
        <authorList>
            <person name="Dong B."/>
            <person name="Zhu S."/>
            <person name="Yang J."/>
            <person name="Chen J."/>
        </authorList>
    </citation>
    <scope>NUCLEOTIDE SEQUENCE [LARGE SCALE GENOMIC DNA]</scope>
    <source>
        <strain evidence="2 3">501str8</strain>
    </source>
</reference>
<proteinExistence type="predicted"/>
<gene>
    <name evidence="2" type="ORF">GVT53_05875</name>
</gene>
<feature type="transmembrane region" description="Helical" evidence="1">
    <location>
        <begin position="6"/>
        <end position="27"/>
    </location>
</feature>
<keyword evidence="1" id="KW-1133">Transmembrane helix</keyword>
<dbReference type="RefSeq" id="WP_166247881.1">
    <property type="nucleotide sequence ID" value="NZ_JAHZSW010000005.1"/>
</dbReference>
<keyword evidence="1" id="KW-0812">Transmembrane</keyword>
<protein>
    <submittedName>
        <fullName evidence="2">Uncharacterized protein</fullName>
    </submittedName>
</protein>
<evidence type="ECO:0000256" key="1">
    <source>
        <dbReference type="SAM" id="Phobius"/>
    </source>
</evidence>
<keyword evidence="3" id="KW-1185">Reference proteome</keyword>
<evidence type="ECO:0000313" key="2">
    <source>
        <dbReference type="EMBL" id="QII44220.1"/>
    </source>
</evidence>
<accession>A0A6G7J0P3</accession>
<feature type="transmembrane region" description="Helical" evidence="1">
    <location>
        <begin position="39"/>
        <end position="62"/>
    </location>
</feature>
<name>A0A6G7J0P3_9FLAO</name>
<dbReference type="AlphaFoldDB" id="A0A6G7J0P3"/>
<dbReference type="Proteomes" id="UP000502928">
    <property type="component" value="Chromosome"/>
</dbReference>
<dbReference type="KEGG" id="mut:GVT53_05875"/>